<protein>
    <submittedName>
        <fullName evidence="4">Dimethylhistidine N-methyltransferase</fullName>
    </submittedName>
</protein>
<dbReference type="InterPro" id="IPR017804">
    <property type="entry name" value="MeTrfase_EgtD-like"/>
</dbReference>
<dbReference type="STRING" id="1075417.SAMN05421823_102480"/>
<name>A0A1G9B1H0_9BACT</name>
<evidence type="ECO:0000259" key="3">
    <source>
        <dbReference type="Pfam" id="PF10017"/>
    </source>
</evidence>
<gene>
    <name evidence="4" type="ORF">SAMN05421823_102480</name>
</gene>
<keyword evidence="5" id="KW-1185">Reference proteome</keyword>
<dbReference type="AlphaFoldDB" id="A0A1G9B1H0"/>
<dbReference type="InterPro" id="IPR029063">
    <property type="entry name" value="SAM-dependent_MTases_sf"/>
</dbReference>
<sequence length="319" mass="36351">METTVTTNSSFADDVREGLTASPKHVSSKYFYDQQGDQLFQQIMHLKEYYLTDCELEIFQTQKETWLDLFREHGSAFSLVDFGAGDGLKTKVLLEHFLQANANFRYLPVDISANAVDGLVADVKQAFPALRVEGMRSEYFAALRSLSGQQRNVILFLGSNIGNFSHPEAIAFLRQLADSASKGDLLLIGFDLKKDPAVILDAYNDASGVTRAFNLNLLRRINRELGGHFDLQTFMHYPTYDPMTGEARSYLVSTQAQRVRIEALETEIEFDAWEAIYTETSQKYTLQEVEHMAKVSGFQVRRHFFDQRGYFVDSVWEVL</sequence>
<accession>A0A1G9B1H0</accession>
<dbReference type="GO" id="GO:0008168">
    <property type="term" value="F:methyltransferase activity"/>
    <property type="evidence" value="ECO:0007669"/>
    <property type="project" value="UniProtKB-KW"/>
</dbReference>
<evidence type="ECO:0000313" key="4">
    <source>
        <dbReference type="EMBL" id="SDK33431.1"/>
    </source>
</evidence>
<feature type="domain" description="Histidine-specific methyltransferase SAM-dependent" evidence="3">
    <location>
        <begin position="11"/>
        <end position="317"/>
    </location>
</feature>
<dbReference type="NCBIfam" id="TIGR03438">
    <property type="entry name" value="egtD_ergothio"/>
    <property type="match status" value="1"/>
</dbReference>
<dbReference type="InterPro" id="IPR051128">
    <property type="entry name" value="EgtD_Methyltrsf_superfamily"/>
</dbReference>
<dbReference type="RefSeq" id="WP_089680166.1">
    <property type="nucleotide sequence ID" value="NZ_FNFO01000002.1"/>
</dbReference>
<dbReference type="PANTHER" id="PTHR43397:SF1">
    <property type="entry name" value="ERGOTHIONEINE BIOSYNTHESIS PROTEIN 1"/>
    <property type="match status" value="1"/>
</dbReference>
<evidence type="ECO:0000256" key="2">
    <source>
        <dbReference type="ARBA" id="ARBA00022679"/>
    </source>
</evidence>
<dbReference type="OrthoDB" id="5289726at2"/>
<dbReference type="PANTHER" id="PTHR43397">
    <property type="entry name" value="ERGOTHIONEINE BIOSYNTHESIS PROTEIN 1"/>
    <property type="match status" value="1"/>
</dbReference>
<proteinExistence type="predicted"/>
<dbReference type="Gene3D" id="3.40.50.150">
    <property type="entry name" value="Vaccinia Virus protein VP39"/>
    <property type="match status" value="1"/>
</dbReference>
<dbReference type="InterPro" id="IPR019257">
    <property type="entry name" value="MeTrfase_dom"/>
</dbReference>
<dbReference type="Pfam" id="PF10017">
    <property type="entry name" value="Methyltransf_33"/>
    <property type="match status" value="1"/>
</dbReference>
<dbReference type="InterPro" id="IPR035094">
    <property type="entry name" value="EgtD"/>
</dbReference>
<dbReference type="Proteomes" id="UP000198510">
    <property type="component" value="Unassembled WGS sequence"/>
</dbReference>
<keyword evidence="2 4" id="KW-0808">Transferase</keyword>
<dbReference type="PIRSF" id="PIRSF018005">
    <property type="entry name" value="UCP018005"/>
    <property type="match status" value="1"/>
</dbReference>
<dbReference type="EMBL" id="FNFO01000002">
    <property type="protein sequence ID" value="SDK33431.1"/>
    <property type="molecule type" value="Genomic_DNA"/>
</dbReference>
<reference evidence="4 5" key="1">
    <citation type="submission" date="2016-10" db="EMBL/GenBank/DDBJ databases">
        <authorList>
            <person name="de Groot N.N."/>
        </authorList>
    </citation>
    <scope>NUCLEOTIDE SEQUENCE [LARGE SCALE GENOMIC DNA]</scope>
    <source>
        <strain evidence="4 5">DSM 25186</strain>
    </source>
</reference>
<evidence type="ECO:0000256" key="1">
    <source>
        <dbReference type="ARBA" id="ARBA00022603"/>
    </source>
</evidence>
<evidence type="ECO:0000313" key="5">
    <source>
        <dbReference type="Proteomes" id="UP000198510"/>
    </source>
</evidence>
<keyword evidence="1 4" id="KW-0489">Methyltransferase</keyword>
<organism evidence="4 5">
    <name type="scientific">Catalinimonas alkaloidigena</name>
    <dbReference type="NCBI Taxonomy" id="1075417"/>
    <lineage>
        <taxon>Bacteria</taxon>
        <taxon>Pseudomonadati</taxon>
        <taxon>Bacteroidota</taxon>
        <taxon>Cytophagia</taxon>
        <taxon>Cytophagales</taxon>
        <taxon>Catalimonadaceae</taxon>
        <taxon>Catalinimonas</taxon>
    </lineage>
</organism>
<dbReference type="SUPFAM" id="SSF53335">
    <property type="entry name" value="S-adenosyl-L-methionine-dependent methyltransferases"/>
    <property type="match status" value="1"/>
</dbReference>
<dbReference type="GO" id="GO:0032259">
    <property type="term" value="P:methylation"/>
    <property type="evidence" value="ECO:0007669"/>
    <property type="project" value="UniProtKB-KW"/>
</dbReference>